<dbReference type="EMBL" id="QTSX02001681">
    <property type="protein sequence ID" value="KAJ9079638.1"/>
    <property type="molecule type" value="Genomic_DNA"/>
</dbReference>
<evidence type="ECO:0000313" key="2">
    <source>
        <dbReference type="Proteomes" id="UP001165960"/>
    </source>
</evidence>
<dbReference type="Proteomes" id="UP001165960">
    <property type="component" value="Unassembled WGS sequence"/>
</dbReference>
<organism evidence="1 2">
    <name type="scientific">Entomophthora muscae</name>
    <dbReference type="NCBI Taxonomy" id="34485"/>
    <lineage>
        <taxon>Eukaryota</taxon>
        <taxon>Fungi</taxon>
        <taxon>Fungi incertae sedis</taxon>
        <taxon>Zoopagomycota</taxon>
        <taxon>Entomophthoromycotina</taxon>
        <taxon>Entomophthoromycetes</taxon>
        <taxon>Entomophthorales</taxon>
        <taxon>Entomophthoraceae</taxon>
        <taxon>Entomophthora</taxon>
    </lineage>
</organism>
<proteinExistence type="predicted"/>
<accession>A0ACC2TYJ0</accession>
<keyword evidence="2" id="KW-1185">Reference proteome</keyword>
<name>A0ACC2TYJ0_9FUNG</name>
<protein>
    <submittedName>
        <fullName evidence="1">Uncharacterized protein</fullName>
    </submittedName>
</protein>
<gene>
    <name evidence="1" type="ORF">DSO57_1033314</name>
</gene>
<reference evidence="1" key="1">
    <citation type="submission" date="2022-04" db="EMBL/GenBank/DDBJ databases">
        <title>Genome of the entomopathogenic fungus Entomophthora muscae.</title>
        <authorList>
            <person name="Elya C."/>
            <person name="Lovett B.R."/>
            <person name="Lee E."/>
            <person name="Macias A.M."/>
            <person name="Hajek A.E."/>
            <person name="De Bivort B.L."/>
            <person name="Kasson M.T."/>
            <person name="De Fine Licht H.H."/>
            <person name="Stajich J.E."/>
        </authorList>
    </citation>
    <scope>NUCLEOTIDE SEQUENCE</scope>
    <source>
        <strain evidence="1">Berkeley</strain>
    </source>
</reference>
<comment type="caution">
    <text evidence="1">The sequence shown here is derived from an EMBL/GenBank/DDBJ whole genome shotgun (WGS) entry which is preliminary data.</text>
</comment>
<sequence>MSNNKVQLNKVLLATGATSPAFTPFDTTFIGPACPTSAGSTLPTISSPLIKENISDPSAIPSAVVFWPQLHIWPIVMDTYTFDKTLPSALCSACTCPPPVTPGFALLSVERHADCLCSSYKKSVAFQEWAHNLLSLLLANQSGSLQVQYHLQSAIYVIRAPLPTHVPDQSQADKVGQAAWQESIQTSRTSQGAGLDNCIQQLSQFQAI</sequence>
<evidence type="ECO:0000313" key="1">
    <source>
        <dbReference type="EMBL" id="KAJ9079638.1"/>
    </source>
</evidence>